<gene>
    <name evidence="2" type="ORF">HA49_04160</name>
</gene>
<name>A0A095TJH6_9GAMM</name>
<organism evidence="2 3">
    <name type="scientific">Tatumella morbirosei</name>
    <dbReference type="NCBI Taxonomy" id="642227"/>
    <lineage>
        <taxon>Bacteria</taxon>
        <taxon>Pseudomonadati</taxon>
        <taxon>Pseudomonadota</taxon>
        <taxon>Gammaproteobacteria</taxon>
        <taxon>Enterobacterales</taxon>
        <taxon>Erwiniaceae</taxon>
        <taxon>Tatumella</taxon>
    </lineage>
</organism>
<comment type="caution">
    <text evidence="2">The sequence shown here is derived from an EMBL/GenBank/DDBJ whole genome shotgun (WGS) entry which is preliminary data.</text>
</comment>
<dbReference type="EMBL" id="JPKR02000001">
    <property type="protein sequence ID" value="KGD76694.1"/>
    <property type="molecule type" value="Genomic_DNA"/>
</dbReference>
<dbReference type="Proteomes" id="UP000029577">
    <property type="component" value="Unassembled WGS sequence"/>
</dbReference>
<protein>
    <submittedName>
        <fullName evidence="2">Membrane protein</fullName>
    </submittedName>
</protein>
<dbReference type="eggNOG" id="ENOG5033WRX">
    <property type="taxonomic scope" value="Bacteria"/>
</dbReference>
<proteinExistence type="predicted"/>
<dbReference type="Pfam" id="PF06092">
    <property type="entry name" value="DUF943"/>
    <property type="match status" value="1"/>
</dbReference>
<dbReference type="InterPro" id="IPR010351">
    <property type="entry name" value="DUF943"/>
</dbReference>
<evidence type="ECO:0000313" key="3">
    <source>
        <dbReference type="Proteomes" id="UP000029577"/>
    </source>
</evidence>
<keyword evidence="3" id="KW-1185">Reference proteome</keyword>
<evidence type="ECO:0000256" key="1">
    <source>
        <dbReference type="SAM" id="Phobius"/>
    </source>
</evidence>
<reference evidence="2" key="1">
    <citation type="submission" date="2014-12" db="EMBL/GenBank/DDBJ databases">
        <title>The draft genome of the Tatumella morbirosei type strain, LMG23360T isolated from pineapple rot.</title>
        <authorList>
            <person name="Smits T.H."/>
            <person name="Palmer M."/>
            <person name="Venter S.N."/>
            <person name="Duffy B."/>
            <person name="Steenkamp E.T."/>
            <person name="Chan W.Y."/>
            <person name="Coutinho T.A."/>
            <person name="Coetzee M.P."/>
            <person name="De Maayer P."/>
        </authorList>
    </citation>
    <scope>NUCLEOTIDE SEQUENCE [LARGE SCALE GENOMIC DNA]</scope>
    <source>
        <strain evidence="2">LMG 23360</strain>
    </source>
</reference>
<keyword evidence="1" id="KW-0812">Transmembrane</keyword>
<evidence type="ECO:0000313" key="2">
    <source>
        <dbReference type="EMBL" id="KGD76694.1"/>
    </source>
</evidence>
<sequence length="153" mass="17871">MNINMKNNLRILCIIGGVLSGFFLWFIYRPVEIIAVHGDGNYSYVLVKGFPITDRGKISWWLKNKDLIGKRYDIPKPAGYGSYNVTFWDFGDGYKEDKYDMLCFDDMPTKINCIDKTPLFTVKRFGYESEIFITYEGRYKLSDAGKIIKVRRE</sequence>
<dbReference type="RefSeq" id="WP_038017089.1">
    <property type="nucleotide sequence ID" value="NZ_JPKR02000001.1"/>
</dbReference>
<dbReference type="OrthoDB" id="6521020at2"/>
<dbReference type="STRING" id="642227.HA49_04160"/>
<accession>A0A095TJH6</accession>
<keyword evidence="1" id="KW-1133">Transmembrane helix</keyword>
<keyword evidence="1" id="KW-0472">Membrane</keyword>
<feature type="transmembrane region" description="Helical" evidence="1">
    <location>
        <begin position="9"/>
        <end position="28"/>
    </location>
</feature>
<dbReference type="AlphaFoldDB" id="A0A095TJH6"/>